<feature type="transmembrane region" description="Helical" evidence="9">
    <location>
        <begin position="6"/>
        <end position="28"/>
    </location>
</feature>
<name>A0ABT1A2Q0_9PSEU</name>
<gene>
    <name evidence="10" type="ORF">KDL28_18625</name>
</gene>
<feature type="transmembrane region" description="Helical" evidence="9">
    <location>
        <begin position="194"/>
        <end position="214"/>
    </location>
</feature>
<evidence type="ECO:0000256" key="2">
    <source>
        <dbReference type="ARBA" id="ARBA00022448"/>
    </source>
</evidence>
<proteinExistence type="inferred from homology"/>
<sequence length="290" mass="30325">MSSTLVQLVLTGLLQGLLYSLIGLGLYLVFSVMRVVNFAHGYLVLIGMYGVLVLDPQNLLDYAVALVIVAVLAAGVGYAVERFLIEPGLDKGGHSQLVITLSLGIVFQYTFQVLFPDPFQTIANPWPWDAVTSGGVTISVPRIAAGVISLVLGLAVSWLVYRTRAGKIMRACSESLSGALHVGVHVPRTYRTTFVLGAALAAVAGGLLLPIQPVSPLLGLELTVKAFIVVVIGGSGALWGTVVAGVLLGLAEAVGSLYAPGSLATSLVYALFFLVILLRPQGIVSSVRTA</sequence>
<evidence type="ECO:0000256" key="6">
    <source>
        <dbReference type="ARBA" id="ARBA00022989"/>
    </source>
</evidence>
<protein>
    <submittedName>
        <fullName evidence="10">Branched-chain amino acid ABC transporter permease</fullName>
    </submittedName>
</protein>
<keyword evidence="11" id="KW-1185">Reference proteome</keyword>
<dbReference type="Pfam" id="PF02653">
    <property type="entry name" value="BPD_transp_2"/>
    <property type="match status" value="1"/>
</dbReference>
<evidence type="ECO:0000256" key="4">
    <source>
        <dbReference type="ARBA" id="ARBA00022692"/>
    </source>
</evidence>
<feature type="transmembrane region" description="Helical" evidence="9">
    <location>
        <begin position="257"/>
        <end position="278"/>
    </location>
</feature>
<evidence type="ECO:0000313" key="11">
    <source>
        <dbReference type="Proteomes" id="UP001165283"/>
    </source>
</evidence>
<feature type="transmembrane region" description="Helical" evidence="9">
    <location>
        <begin position="97"/>
        <end position="115"/>
    </location>
</feature>
<evidence type="ECO:0000256" key="3">
    <source>
        <dbReference type="ARBA" id="ARBA00022475"/>
    </source>
</evidence>
<keyword evidence="7 9" id="KW-0472">Membrane</keyword>
<comment type="caution">
    <text evidence="10">The sequence shown here is derived from an EMBL/GenBank/DDBJ whole genome shotgun (WGS) entry which is preliminary data.</text>
</comment>
<evidence type="ECO:0000313" key="10">
    <source>
        <dbReference type="EMBL" id="MCO1657079.1"/>
    </source>
</evidence>
<comment type="subcellular location">
    <subcellularLocation>
        <location evidence="1">Cell membrane</location>
        <topology evidence="1">Multi-pass membrane protein</topology>
    </subcellularLocation>
</comment>
<feature type="transmembrane region" description="Helical" evidence="9">
    <location>
        <begin position="135"/>
        <end position="161"/>
    </location>
</feature>
<dbReference type="PANTHER" id="PTHR11795">
    <property type="entry name" value="BRANCHED-CHAIN AMINO ACID TRANSPORT SYSTEM PERMEASE PROTEIN LIVH"/>
    <property type="match status" value="1"/>
</dbReference>
<organism evidence="10 11">
    <name type="scientific">Pseudonocardia humida</name>
    <dbReference type="NCBI Taxonomy" id="2800819"/>
    <lineage>
        <taxon>Bacteria</taxon>
        <taxon>Bacillati</taxon>
        <taxon>Actinomycetota</taxon>
        <taxon>Actinomycetes</taxon>
        <taxon>Pseudonocardiales</taxon>
        <taxon>Pseudonocardiaceae</taxon>
        <taxon>Pseudonocardia</taxon>
    </lineage>
</organism>
<dbReference type="CDD" id="cd06582">
    <property type="entry name" value="TM_PBP1_LivH_like"/>
    <property type="match status" value="1"/>
</dbReference>
<dbReference type="InterPro" id="IPR001851">
    <property type="entry name" value="ABC_transp_permease"/>
</dbReference>
<keyword evidence="2" id="KW-0813">Transport</keyword>
<comment type="similarity">
    <text evidence="8">Belongs to the binding-protein-dependent transport system permease family. LivHM subfamily.</text>
</comment>
<keyword evidence="4 9" id="KW-0812">Transmembrane</keyword>
<dbReference type="RefSeq" id="WP_252440422.1">
    <property type="nucleotide sequence ID" value="NZ_JAGSOV010000039.1"/>
</dbReference>
<feature type="transmembrane region" description="Helical" evidence="9">
    <location>
        <begin position="35"/>
        <end position="54"/>
    </location>
</feature>
<accession>A0ABT1A2Q0</accession>
<keyword evidence="5" id="KW-0029">Amino-acid transport</keyword>
<evidence type="ECO:0000256" key="9">
    <source>
        <dbReference type="SAM" id="Phobius"/>
    </source>
</evidence>
<keyword evidence="3" id="KW-1003">Cell membrane</keyword>
<feature type="transmembrane region" description="Helical" evidence="9">
    <location>
        <begin position="226"/>
        <end position="250"/>
    </location>
</feature>
<evidence type="ECO:0000256" key="8">
    <source>
        <dbReference type="ARBA" id="ARBA00037998"/>
    </source>
</evidence>
<dbReference type="Proteomes" id="UP001165283">
    <property type="component" value="Unassembled WGS sequence"/>
</dbReference>
<evidence type="ECO:0000256" key="7">
    <source>
        <dbReference type="ARBA" id="ARBA00023136"/>
    </source>
</evidence>
<dbReference type="InterPro" id="IPR052157">
    <property type="entry name" value="BCAA_transport_permease"/>
</dbReference>
<dbReference type="EMBL" id="JAGSOV010000039">
    <property type="protein sequence ID" value="MCO1657079.1"/>
    <property type="molecule type" value="Genomic_DNA"/>
</dbReference>
<dbReference type="PANTHER" id="PTHR11795:SF445">
    <property type="entry name" value="AMINO ACID ABC TRANSPORTER PERMEASE PROTEIN"/>
    <property type="match status" value="1"/>
</dbReference>
<feature type="transmembrane region" description="Helical" evidence="9">
    <location>
        <begin position="60"/>
        <end position="85"/>
    </location>
</feature>
<reference evidence="10" key="1">
    <citation type="submission" date="2021-04" db="EMBL/GenBank/DDBJ databases">
        <title>Pseudonocardia sp. nov., isolated from sandy soil of mangrove forest.</title>
        <authorList>
            <person name="Zan Z."/>
            <person name="Huang R."/>
            <person name="Liu W."/>
        </authorList>
    </citation>
    <scope>NUCLEOTIDE SEQUENCE</scope>
    <source>
        <strain evidence="10">S2-4</strain>
    </source>
</reference>
<evidence type="ECO:0000256" key="5">
    <source>
        <dbReference type="ARBA" id="ARBA00022970"/>
    </source>
</evidence>
<keyword evidence="6 9" id="KW-1133">Transmembrane helix</keyword>
<evidence type="ECO:0000256" key="1">
    <source>
        <dbReference type="ARBA" id="ARBA00004651"/>
    </source>
</evidence>